<evidence type="ECO:0000256" key="1">
    <source>
        <dbReference type="ARBA" id="ARBA00001974"/>
    </source>
</evidence>
<dbReference type="GO" id="GO:0050660">
    <property type="term" value="F:flavin adenine dinucleotide binding"/>
    <property type="evidence" value="ECO:0007669"/>
    <property type="project" value="InterPro"/>
</dbReference>
<protein>
    <submittedName>
        <fullName evidence="5">Uncharacterized protein</fullName>
    </submittedName>
</protein>
<accession>A0A7R8WJX9</accession>
<dbReference type="GO" id="GO:0003995">
    <property type="term" value="F:acyl-CoA dehydrogenase activity"/>
    <property type="evidence" value="ECO:0007669"/>
    <property type="project" value="UniProtKB-ARBA"/>
</dbReference>
<dbReference type="InterPro" id="IPR009100">
    <property type="entry name" value="AcylCoA_DH/oxidase_NM_dom_sf"/>
</dbReference>
<dbReference type="PANTHER" id="PTHR43884:SF12">
    <property type="entry name" value="ISOVALERYL-COA DEHYDROGENASE, MITOCHONDRIAL-RELATED"/>
    <property type="match status" value="1"/>
</dbReference>
<evidence type="ECO:0000256" key="2">
    <source>
        <dbReference type="ARBA" id="ARBA00009347"/>
    </source>
</evidence>
<dbReference type="EMBL" id="OB664551">
    <property type="protein sequence ID" value="CAD7232342.1"/>
    <property type="molecule type" value="Genomic_DNA"/>
</dbReference>
<dbReference type="InterPro" id="IPR013786">
    <property type="entry name" value="AcylCoA_DH/ox_N"/>
</dbReference>
<evidence type="ECO:0000313" key="5">
    <source>
        <dbReference type="EMBL" id="CAD7232342.1"/>
    </source>
</evidence>
<evidence type="ECO:0000256" key="3">
    <source>
        <dbReference type="ARBA" id="ARBA00022630"/>
    </source>
</evidence>
<dbReference type="InterPro" id="IPR009075">
    <property type="entry name" value="AcylCo_DH/oxidase_C"/>
</dbReference>
<reference evidence="5" key="1">
    <citation type="submission" date="2020-11" db="EMBL/GenBank/DDBJ databases">
        <authorList>
            <person name="Tran Van P."/>
        </authorList>
    </citation>
    <scope>NUCLEOTIDE SEQUENCE</scope>
</reference>
<keyword evidence="4" id="KW-0274">FAD</keyword>
<dbReference type="OrthoDB" id="10254877at2759"/>
<comment type="similarity">
    <text evidence="2">Belongs to the acyl-CoA dehydrogenase family.</text>
</comment>
<dbReference type="SUPFAM" id="SSF56645">
    <property type="entry name" value="Acyl-CoA dehydrogenase NM domain-like"/>
    <property type="match status" value="1"/>
</dbReference>
<organism evidence="5">
    <name type="scientific">Cyprideis torosa</name>
    <dbReference type="NCBI Taxonomy" id="163714"/>
    <lineage>
        <taxon>Eukaryota</taxon>
        <taxon>Metazoa</taxon>
        <taxon>Ecdysozoa</taxon>
        <taxon>Arthropoda</taxon>
        <taxon>Crustacea</taxon>
        <taxon>Oligostraca</taxon>
        <taxon>Ostracoda</taxon>
        <taxon>Podocopa</taxon>
        <taxon>Podocopida</taxon>
        <taxon>Cytherocopina</taxon>
        <taxon>Cytheroidea</taxon>
        <taxon>Cytherideidae</taxon>
        <taxon>Cyprideis</taxon>
    </lineage>
</organism>
<dbReference type="Gene3D" id="1.20.140.10">
    <property type="entry name" value="Butyryl-CoA Dehydrogenase, subunit A, domain 3"/>
    <property type="match status" value="1"/>
</dbReference>
<dbReference type="InterPro" id="IPR037069">
    <property type="entry name" value="AcylCoA_DH/ox_N_sf"/>
</dbReference>
<gene>
    <name evidence="5" type="ORF">CTOB1V02_LOCUS10178</name>
</gene>
<dbReference type="PANTHER" id="PTHR43884">
    <property type="entry name" value="ACYL-COA DEHYDROGENASE"/>
    <property type="match status" value="1"/>
</dbReference>
<dbReference type="Pfam" id="PF00441">
    <property type="entry name" value="Acyl-CoA_dh_1"/>
    <property type="match status" value="1"/>
</dbReference>
<dbReference type="Pfam" id="PF02771">
    <property type="entry name" value="Acyl-CoA_dh_N"/>
    <property type="match status" value="1"/>
</dbReference>
<dbReference type="Gene3D" id="1.10.540.10">
    <property type="entry name" value="Acyl-CoA dehydrogenase/oxidase, N-terminal domain"/>
    <property type="match status" value="1"/>
</dbReference>
<dbReference type="SUPFAM" id="SSF47203">
    <property type="entry name" value="Acyl-CoA dehydrogenase C-terminal domain-like"/>
    <property type="match status" value="1"/>
</dbReference>
<name>A0A7R8WJX9_9CRUS</name>
<evidence type="ECO:0000256" key="4">
    <source>
        <dbReference type="ARBA" id="ARBA00022827"/>
    </source>
</evidence>
<keyword evidence="3" id="KW-0285">Flavoprotein</keyword>
<dbReference type="InterPro" id="IPR036250">
    <property type="entry name" value="AcylCo_DH-like_C"/>
</dbReference>
<sequence>MNFSLTPEQENLKAKVAEFARQNLNDDMIKRDSDGIFSVDLWRRCAEFGIQGLAAPATLGGKYDEVDLLTAVFAMEGFGYGCKDNGLALALNAHMWTVQLPMIEFSTEAQKQKYIPRMVSGDLKSCHGLTEPNSGLGKEGAGFGIINHSLEYDRCCILASHLGAMERQLEDSISYVKERKQFGQSIGKFQSVSNRIADMKLRLETSRLLLYKTAWKKQTGTSAMMEASLLKLHISESFALSSLDAMRSMGGRSYLEENEIERDLRDAVGGLLYAGTSDIQRNIISRLLGV</sequence>
<proteinExistence type="inferred from homology"/>
<comment type="cofactor">
    <cofactor evidence="1">
        <name>FAD</name>
        <dbReference type="ChEBI" id="CHEBI:57692"/>
    </cofactor>
</comment>
<dbReference type="AlphaFoldDB" id="A0A7R8WJX9"/>